<gene>
    <name evidence="8" type="ORF">CA54_05300</name>
</gene>
<accession>A0A5C6BJI5</accession>
<proteinExistence type="inferred from homology"/>
<protein>
    <submittedName>
        <fullName evidence="8">Putative permease</fullName>
    </submittedName>
</protein>
<keyword evidence="4 7" id="KW-0812">Transmembrane</keyword>
<comment type="subcellular location">
    <subcellularLocation>
        <location evidence="1">Cell membrane</location>
        <topology evidence="1">Multi-pass membrane protein</topology>
    </subcellularLocation>
</comment>
<feature type="transmembrane region" description="Helical" evidence="7">
    <location>
        <begin position="94"/>
        <end position="114"/>
    </location>
</feature>
<organism evidence="8 9">
    <name type="scientific">Symmachiella macrocystis</name>
    <dbReference type="NCBI Taxonomy" id="2527985"/>
    <lineage>
        <taxon>Bacteria</taxon>
        <taxon>Pseudomonadati</taxon>
        <taxon>Planctomycetota</taxon>
        <taxon>Planctomycetia</taxon>
        <taxon>Planctomycetales</taxon>
        <taxon>Planctomycetaceae</taxon>
        <taxon>Symmachiella</taxon>
    </lineage>
</organism>
<feature type="transmembrane region" description="Helical" evidence="7">
    <location>
        <begin position="278"/>
        <end position="297"/>
    </location>
</feature>
<dbReference type="EMBL" id="SJPP01000001">
    <property type="protein sequence ID" value="TWU11721.1"/>
    <property type="molecule type" value="Genomic_DNA"/>
</dbReference>
<dbReference type="AlphaFoldDB" id="A0A5C6BJI5"/>
<dbReference type="InterPro" id="IPR005524">
    <property type="entry name" value="DUF318"/>
</dbReference>
<dbReference type="PANTHER" id="PTHR34184:SF4">
    <property type="entry name" value="UPF0718 PROTEIN YCGR"/>
    <property type="match status" value="1"/>
</dbReference>
<dbReference type="GO" id="GO:0005886">
    <property type="term" value="C:plasma membrane"/>
    <property type="evidence" value="ECO:0007669"/>
    <property type="project" value="UniProtKB-SubCell"/>
</dbReference>
<feature type="transmembrane region" description="Helical" evidence="7">
    <location>
        <begin position="60"/>
        <end position="82"/>
    </location>
</feature>
<name>A0A5C6BJI5_9PLAN</name>
<feature type="transmembrane region" description="Helical" evidence="7">
    <location>
        <begin position="120"/>
        <end position="139"/>
    </location>
</feature>
<dbReference type="Proteomes" id="UP000320735">
    <property type="component" value="Unassembled WGS sequence"/>
</dbReference>
<evidence type="ECO:0000256" key="2">
    <source>
        <dbReference type="ARBA" id="ARBA00006386"/>
    </source>
</evidence>
<keyword evidence="3" id="KW-1003">Cell membrane</keyword>
<feature type="transmembrane region" description="Helical" evidence="7">
    <location>
        <begin position="338"/>
        <end position="356"/>
    </location>
</feature>
<comment type="caution">
    <text evidence="8">The sequence shown here is derived from an EMBL/GenBank/DDBJ whole genome shotgun (WGS) entry which is preliminary data.</text>
</comment>
<feature type="transmembrane region" description="Helical" evidence="7">
    <location>
        <begin position="12"/>
        <end position="40"/>
    </location>
</feature>
<evidence type="ECO:0000256" key="1">
    <source>
        <dbReference type="ARBA" id="ARBA00004651"/>
    </source>
</evidence>
<keyword evidence="9" id="KW-1185">Reference proteome</keyword>
<evidence type="ECO:0000256" key="5">
    <source>
        <dbReference type="ARBA" id="ARBA00022989"/>
    </source>
</evidence>
<evidence type="ECO:0000256" key="7">
    <source>
        <dbReference type="SAM" id="Phobius"/>
    </source>
</evidence>
<evidence type="ECO:0000256" key="3">
    <source>
        <dbReference type="ARBA" id="ARBA00022475"/>
    </source>
</evidence>
<keyword evidence="5 7" id="KW-1133">Transmembrane helix</keyword>
<keyword evidence="6 7" id="KW-0472">Membrane</keyword>
<feature type="transmembrane region" description="Helical" evidence="7">
    <location>
        <begin position="249"/>
        <end position="266"/>
    </location>
</feature>
<sequence length="515" mass="54976">MLVQFPTFEALIVTFLVTAARTILEASPTILGGVVVAAWLRTLATPERMKVIFRGEGYQGVLRTVLVAMTLPVCSIGVLPVLRELRRLGLPNSKLIIIALVAPLLNPISVLYGLAVLSAAQVVLIAVSSGILAITLGDVSSRFAISSRIAAADLPAGLTGATRLRNLLIAAGRIVTSWTALDLMIVIVVSGLVASLIPNGTFRDVCDPANRGGPFIASLLTLPQYVGPARGIIQFSAIDRINQSIPTGLVIYVFGVSVSAGMVLLLNRWYGLRRMMALAVAIFLVVYAAAYTSSVLIHTPNGSVDETDALDGLTRPTKLTFAQLGGAITESITFNDPLILLGTVSLLLLTPAGVFIRMAKVGYRDDDPEAVIRAGAGRMSKAVPASQLGAMAVCGMAVFFCFATYIFLPSPSECLKEMQAIEMDANLAIRGRKASLAIELINAWDSMAAKLPISSAVYLSFPTRSQRQATRDLRMALHNMGVFLRDGDMVSARKKFPDLSRLLTETEDSFKGTLP</sequence>
<feature type="transmembrane region" description="Helical" evidence="7">
    <location>
        <begin position="388"/>
        <end position="408"/>
    </location>
</feature>
<evidence type="ECO:0000313" key="8">
    <source>
        <dbReference type="EMBL" id="TWU11721.1"/>
    </source>
</evidence>
<dbReference type="Pfam" id="PF03773">
    <property type="entry name" value="ArsP_1"/>
    <property type="match status" value="1"/>
</dbReference>
<feature type="transmembrane region" description="Helical" evidence="7">
    <location>
        <begin position="175"/>
        <end position="197"/>
    </location>
</feature>
<evidence type="ECO:0000256" key="6">
    <source>
        <dbReference type="ARBA" id="ARBA00023136"/>
    </source>
</evidence>
<evidence type="ECO:0000256" key="4">
    <source>
        <dbReference type="ARBA" id="ARBA00022692"/>
    </source>
</evidence>
<dbReference type="OrthoDB" id="9777774at2"/>
<reference evidence="8 9" key="1">
    <citation type="submission" date="2019-02" db="EMBL/GenBank/DDBJ databases">
        <title>Deep-cultivation of Planctomycetes and their phenomic and genomic characterization uncovers novel biology.</title>
        <authorList>
            <person name="Wiegand S."/>
            <person name="Jogler M."/>
            <person name="Boedeker C."/>
            <person name="Pinto D."/>
            <person name="Vollmers J."/>
            <person name="Rivas-Marin E."/>
            <person name="Kohn T."/>
            <person name="Peeters S.H."/>
            <person name="Heuer A."/>
            <person name="Rast P."/>
            <person name="Oberbeckmann S."/>
            <person name="Bunk B."/>
            <person name="Jeske O."/>
            <person name="Meyerdierks A."/>
            <person name="Storesund J.E."/>
            <person name="Kallscheuer N."/>
            <person name="Luecker S."/>
            <person name="Lage O.M."/>
            <person name="Pohl T."/>
            <person name="Merkel B.J."/>
            <person name="Hornburger P."/>
            <person name="Mueller R.-W."/>
            <person name="Bruemmer F."/>
            <person name="Labrenz M."/>
            <person name="Spormann A.M."/>
            <person name="Op Den Camp H."/>
            <person name="Overmann J."/>
            <person name="Amann R."/>
            <person name="Jetten M.S.M."/>
            <person name="Mascher T."/>
            <person name="Medema M.H."/>
            <person name="Devos D.P."/>
            <person name="Kaster A.-K."/>
            <person name="Ovreas L."/>
            <person name="Rohde M."/>
            <person name="Galperin M.Y."/>
            <person name="Jogler C."/>
        </authorList>
    </citation>
    <scope>NUCLEOTIDE SEQUENCE [LARGE SCALE GENOMIC DNA]</scope>
    <source>
        <strain evidence="8 9">CA54</strain>
    </source>
</reference>
<dbReference type="PANTHER" id="PTHR34184">
    <property type="entry name" value="UPF0718 PROTEIN YCGR"/>
    <property type="match status" value="1"/>
</dbReference>
<evidence type="ECO:0000313" key="9">
    <source>
        <dbReference type="Proteomes" id="UP000320735"/>
    </source>
</evidence>
<dbReference type="InterPro" id="IPR052923">
    <property type="entry name" value="UPF0718"/>
</dbReference>
<comment type="similarity">
    <text evidence="2">Belongs to the UPF0718 family.</text>
</comment>